<dbReference type="Proteomes" id="UP000014463">
    <property type="component" value="Unassembled WGS sequence"/>
</dbReference>
<keyword evidence="2" id="KW-1185">Reference proteome</keyword>
<name>S2KR86_LITA3</name>
<protein>
    <submittedName>
        <fullName evidence="1">Uncharacterized protein</fullName>
    </submittedName>
</protein>
<evidence type="ECO:0000313" key="2">
    <source>
        <dbReference type="Proteomes" id="UP000014463"/>
    </source>
</evidence>
<reference evidence="1 2" key="1">
    <citation type="journal article" date="2013" name="Genome Announc.">
        <title>Draft genome sequence of the moderately halophilic gammaproteobacterium Halomonas anticariensis FP35.</title>
        <authorList>
            <person name="Tahrioui A."/>
            <person name="Quesada E."/>
            <person name="Llamas I."/>
        </authorList>
    </citation>
    <scope>NUCLEOTIDE SEQUENCE [LARGE SCALE GENOMIC DNA]</scope>
    <source>
        <strain evidence="2">DSM 16096 / CECT 5854 / LMG 22089 / FP35</strain>
    </source>
</reference>
<gene>
    <name evidence="1" type="ORF">L861_04545</name>
</gene>
<organism evidence="1 2">
    <name type="scientific">Litchfieldella anticariensis (strain DSM 16096 / CECT 5854 / CIP 108499 / LMG 22089 / FP35)</name>
    <name type="common">Halomonas anticariensis</name>
    <dbReference type="NCBI Taxonomy" id="1121939"/>
    <lineage>
        <taxon>Bacteria</taxon>
        <taxon>Pseudomonadati</taxon>
        <taxon>Pseudomonadota</taxon>
        <taxon>Gammaproteobacteria</taxon>
        <taxon>Oceanospirillales</taxon>
        <taxon>Halomonadaceae</taxon>
        <taxon>Litchfieldella</taxon>
    </lineage>
</organism>
<dbReference type="EMBL" id="ASTJ01000011">
    <property type="protein sequence ID" value="EPC04597.1"/>
    <property type="molecule type" value="Genomic_DNA"/>
</dbReference>
<comment type="caution">
    <text evidence="1">The sequence shown here is derived from an EMBL/GenBank/DDBJ whole genome shotgun (WGS) entry which is preliminary data.</text>
</comment>
<proteinExistence type="predicted"/>
<dbReference type="PATRIC" id="fig|1121939.11.peg.859"/>
<accession>S2KR86</accession>
<evidence type="ECO:0000313" key="1">
    <source>
        <dbReference type="EMBL" id="EPC04597.1"/>
    </source>
</evidence>
<sequence>MADGPRFDGRESCLCFAGITNDSARQIARYFSLIERSG</sequence>
<dbReference type="AlphaFoldDB" id="S2KR86"/>